<dbReference type="GO" id="GO:0003677">
    <property type="term" value="F:DNA binding"/>
    <property type="evidence" value="ECO:0007669"/>
    <property type="project" value="UniProtKB-KW"/>
</dbReference>
<dbReference type="GO" id="GO:0003700">
    <property type="term" value="F:DNA-binding transcription factor activity"/>
    <property type="evidence" value="ECO:0007669"/>
    <property type="project" value="InterPro"/>
</dbReference>
<evidence type="ECO:0000313" key="6">
    <source>
        <dbReference type="Proteomes" id="UP001165405"/>
    </source>
</evidence>
<gene>
    <name evidence="5" type="ORF">L1785_20205</name>
</gene>
<accession>A0AA41QHR3</accession>
<comment type="caution">
    <text evidence="5">The sequence shown here is derived from an EMBL/GenBank/DDBJ whole genome shotgun (WGS) entry which is preliminary data.</text>
</comment>
<dbReference type="PANTHER" id="PTHR33154">
    <property type="entry name" value="TRANSCRIPTIONAL REGULATOR, ARSR FAMILY"/>
    <property type="match status" value="1"/>
</dbReference>
<keyword evidence="6" id="KW-1185">Reference proteome</keyword>
<evidence type="ECO:0000256" key="3">
    <source>
        <dbReference type="ARBA" id="ARBA00023163"/>
    </source>
</evidence>
<dbReference type="RefSeq" id="WP_236091109.1">
    <property type="nucleotide sequence ID" value="NZ_JAKGSG010000058.1"/>
</dbReference>
<dbReference type="PRINTS" id="PR00778">
    <property type="entry name" value="HTHARSR"/>
</dbReference>
<reference evidence="5" key="1">
    <citation type="submission" date="2022-01" db="EMBL/GenBank/DDBJ databases">
        <title>Antribacter sp. nov., isolated from Guizhou of China.</title>
        <authorList>
            <person name="Chengliang C."/>
            <person name="Ya Z."/>
        </authorList>
    </citation>
    <scope>NUCLEOTIDE SEQUENCE</scope>
    <source>
        <strain evidence="5">KLBMP 9083</strain>
    </source>
</reference>
<dbReference type="SUPFAM" id="SSF46785">
    <property type="entry name" value="Winged helix' DNA-binding domain"/>
    <property type="match status" value="1"/>
</dbReference>
<dbReference type="SMART" id="SM00418">
    <property type="entry name" value="HTH_ARSR"/>
    <property type="match status" value="1"/>
</dbReference>
<dbReference type="CDD" id="cd00090">
    <property type="entry name" value="HTH_ARSR"/>
    <property type="match status" value="1"/>
</dbReference>
<dbReference type="NCBIfam" id="NF033788">
    <property type="entry name" value="HTH_metalloreg"/>
    <property type="match status" value="1"/>
</dbReference>
<dbReference type="EMBL" id="JAKGSG010000058">
    <property type="protein sequence ID" value="MCF4123296.1"/>
    <property type="molecule type" value="Genomic_DNA"/>
</dbReference>
<dbReference type="PROSITE" id="PS50987">
    <property type="entry name" value="HTH_ARSR_2"/>
    <property type="match status" value="1"/>
</dbReference>
<evidence type="ECO:0000256" key="2">
    <source>
        <dbReference type="ARBA" id="ARBA00023125"/>
    </source>
</evidence>
<dbReference type="InterPro" id="IPR001845">
    <property type="entry name" value="HTH_ArsR_DNA-bd_dom"/>
</dbReference>
<feature type="domain" description="HTH arsR-type" evidence="4">
    <location>
        <begin position="1"/>
        <end position="98"/>
    </location>
</feature>
<evidence type="ECO:0000259" key="4">
    <source>
        <dbReference type="PROSITE" id="PS50987"/>
    </source>
</evidence>
<evidence type="ECO:0000256" key="1">
    <source>
        <dbReference type="ARBA" id="ARBA00023015"/>
    </source>
</evidence>
<dbReference type="PANTHER" id="PTHR33154:SF33">
    <property type="entry name" value="TRANSCRIPTIONAL REPRESSOR SDPR"/>
    <property type="match status" value="1"/>
</dbReference>
<dbReference type="InterPro" id="IPR036388">
    <property type="entry name" value="WH-like_DNA-bd_sf"/>
</dbReference>
<keyword evidence="1" id="KW-0805">Transcription regulation</keyword>
<organism evidence="5 6">
    <name type="scientific">Antribacter soli</name>
    <dbReference type="NCBI Taxonomy" id="2910976"/>
    <lineage>
        <taxon>Bacteria</taxon>
        <taxon>Bacillati</taxon>
        <taxon>Actinomycetota</taxon>
        <taxon>Actinomycetes</taxon>
        <taxon>Micrococcales</taxon>
        <taxon>Promicromonosporaceae</taxon>
        <taxon>Antribacter</taxon>
    </lineage>
</organism>
<dbReference type="Gene3D" id="1.10.10.10">
    <property type="entry name" value="Winged helix-like DNA-binding domain superfamily/Winged helix DNA-binding domain"/>
    <property type="match status" value="1"/>
</dbReference>
<protein>
    <submittedName>
        <fullName evidence="5">Metalloregulator ArsR/SmtB family transcription factor</fullName>
    </submittedName>
</protein>
<proteinExistence type="predicted"/>
<dbReference type="Proteomes" id="UP001165405">
    <property type="component" value="Unassembled WGS sequence"/>
</dbReference>
<keyword evidence="3" id="KW-0804">Transcription</keyword>
<name>A0AA41QHR3_9MICO</name>
<dbReference type="InterPro" id="IPR011991">
    <property type="entry name" value="ArsR-like_HTH"/>
</dbReference>
<evidence type="ECO:0000313" key="5">
    <source>
        <dbReference type="EMBL" id="MCF4123296.1"/>
    </source>
</evidence>
<keyword evidence="2" id="KW-0238">DNA-binding</keyword>
<dbReference type="InterPro" id="IPR036390">
    <property type="entry name" value="WH_DNA-bd_sf"/>
</dbReference>
<dbReference type="AlphaFoldDB" id="A0AA41QHR3"/>
<dbReference type="InterPro" id="IPR051081">
    <property type="entry name" value="HTH_MetalResp_TranReg"/>
</dbReference>
<dbReference type="Pfam" id="PF12840">
    <property type="entry name" value="HTH_20"/>
    <property type="match status" value="1"/>
</dbReference>
<sequence length="119" mass="13055">MSLSAARTLDALGDPVRRRVVELLADGPRPAGEIVEALRDERGLSQPGTSRHLRVLREAGLVTSTADAQRRVYSLAPGALRDAQDWLDQVSAFWTQRLDALGTEVARGRRGRQDIQEAP</sequence>